<comment type="caution">
    <text evidence="1">The sequence shown here is derived from an EMBL/GenBank/DDBJ whole genome shotgun (WGS) entry which is preliminary data.</text>
</comment>
<dbReference type="AlphaFoldDB" id="A0A0F8Z842"/>
<accession>A0A0F8Z842</accession>
<gene>
    <name evidence="1" type="ORF">LCGC14_3066110</name>
</gene>
<organism evidence="1">
    <name type="scientific">marine sediment metagenome</name>
    <dbReference type="NCBI Taxonomy" id="412755"/>
    <lineage>
        <taxon>unclassified sequences</taxon>
        <taxon>metagenomes</taxon>
        <taxon>ecological metagenomes</taxon>
    </lineage>
</organism>
<proteinExistence type="predicted"/>
<dbReference type="EMBL" id="LAZR01065074">
    <property type="protein sequence ID" value="KKK56281.1"/>
    <property type="molecule type" value="Genomic_DNA"/>
</dbReference>
<feature type="non-terminal residue" evidence="1">
    <location>
        <position position="1"/>
    </location>
</feature>
<sequence>LILKLACLLQEPVANQLLQGVALGHGGT</sequence>
<protein>
    <submittedName>
        <fullName evidence="1">Uncharacterized protein</fullName>
    </submittedName>
</protein>
<reference evidence="1" key="1">
    <citation type="journal article" date="2015" name="Nature">
        <title>Complex archaea that bridge the gap between prokaryotes and eukaryotes.</title>
        <authorList>
            <person name="Spang A."/>
            <person name="Saw J.H."/>
            <person name="Jorgensen S.L."/>
            <person name="Zaremba-Niedzwiedzka K."/>
            <person name="Martijn J."/>
            <person name="Lind A.E."/>
            <person name="van Eijk R."/>
            <person name="Schleper C."/>
            <person name="Guy L."/>
            <person name="Ettema T.J."/>
        </authorList>
    </citation>
    <scope>NUCLEOTIDE SEQUENCE</scope>
</reference>
<name>A0A0F8Z842_9ZZZZ</name>
<evidence type="ECO:0000313" key="1">
    <source>
        <dbReference type="EMBL" id="KKK56281.1"/>
    </source>
</evidence>